<sequence>MLRNYLPLKKLSLQQKIQKSPYLFTLLKGTGVFMKDYETGEVIPNTLWKNLGYSEKDMKQDNWLKFIHKEDLHKAQDFHRRLLHGESDLWEGQYRIQARSGEYYAIRHRALILERSAEKVPRIYIGWDVDITDMVKKLEEANKQISIYQHLLLRSEEIRHAVSILSTTLDPYEAAEQMMYQVKKLITFDAAVVRVLEENESIVLAASGFTSKSCPLQVPTLTLTSLQFTTPNPQLYTPATGPYRSVLVVPIYKKNNLIGCLELFAKNANHFSNEDIGNAMLFSEQAGIAFTNALRYKVREQEAATDWLTGLPTRRSFHARLNRMLLESRPDEIYSILMIDIDNFKYINDNYGHLFGDTVLIAIASACKETFRANDISCRYGGEEILILLHGADQKAATIVAERIREHVQQLSFTEYPKVSVTVSVGIYTTTYQEDIRDAIACADEALYRAKESGRNRCILYN</sequence>
<gene>
    <name evidence="4" type="ordered locus">Spica_2633</name>
</gene>
<reference evidence="5" key="1">
    <citation type="journal article" date="2013" name="Stand. Genomic Sci.">
        <title>Genome sequence of the thermophilic fresh-water bacterium Spirochaeta caldaria type strain (H1(T)), reclassification of Spirochaeta caldaria, Spirochaeta stenostrepta, and Spirochaeta zuelzerae in the genus Treponema as Treponema caldaria comb. nov., Treponema stenostrepta comb. nov., and Treponema zuelzerae comb. nov., and emendation of the genus Treponema.</title>
        <authorList>
            <person name="Abt B."/>
            <person name="Goker M."/>
            <person name="Scheuner C."/>
            <person name="Han C."/>
            <person name="Lu M."/>
            <person name="Misra M."/>
            <person name="Lapidus A."/>
            <person name="Nolan M."/>
            <person name="Lucas S."/>
            <person name="Hammon N."/>
            <person name="Deshpande S."/>
            <person name="Cheng J.F."/>
            <person name="Tapia R."/>
            <person name="Goodwin L.A."/>
            <person name="Pitluck S."/>
            <person name="Liolios K."/>
            <person name="Pagani I."/>
            <person name="Ivanova N."/>
            <person name="Mavromatis K."/>
            <person name="Mikhailova N."/>
            <person name="Huntemann M."/>
            <person name="Pati A."/>
            <person name="Chen A."/>
            <person name="Palaniappan K."/>
            <person name="Land M."/>
            <person name="Hauser L."/>
            <person name="Jeffries C.D."/>
            <person name="Rohde M."/>
            <person name="Spring S."/>
            <person name="Gronow S."/>
            <person name="Detter J.C."/>
            <person name="Bristow J."/>
            <person name="Eisen J.A."/>
            <person name="Markowitz V."/>
            <person name="Hugenholtz P."/>
            <person name="Kyrpides N.C."/>
            <person name="Woyke T."/>
            <person name="Klenk H.P."/>
        </authorList>
    </citation>
    <scope>NUCLEOTIDE SEQUENCE</scope>
    <source>
        <strain evidence="5">ATCC 51460 / DSM 7334 / H1</strain>
    </source>
</reference>
<proteinExistence type="predicted"/>
<dbReference type="Gene3D" id="3.30.450.40">
    <property type="match status" value="1"/>
</dbReference>
<dbReference type="InterPro" id="IPR013655">
    <property type="entry name" value="PAS_fold_3"/>
</dbReference>
<keyword evidence="5" id="KW-1185">Reference proteome</keyword>
<dbReference type="PROSITE" id="PS50887">
    <property type="entry name" value="GGDEF"/>
    <property type="match status" value="1"/>
</dbReference>
<dbReference type="AlphaFoldDB" id="F8EZK7"/>
<dbReference type="PANTHER" id="PTHR45138">
    <property type="entry name" value="REGULATORY COMPONENTS OF SENSORY TRANSDUCTION SYSTEM"/>
    <property type="match status" value="1"/>
</dbReference>
<dbReference type="Gene3D" id="3.30.70.270">
    <property type="match status" value="1"/>
</dbReference>
<dbReference type="KEGG" id="scd:Spica_2633"/>
<evidence type="ECO:0000256" key="2">
    <source>
        <dbReference type="ARBA" id="ARBA00034247"/>
    </source>
</evidence>
<dbReference type="InterPro" id="IPR029787">
    <property type="entry name" value="Nucleotide_cyclase"/>
</dbReference>
<dbReference type="InterPro" id="IPR000014">
    <property type="entry name" value="PAS"/>
</dbReference>
<comment type="catalytic activity">
    <reaction evidence="2">
        <text>2 GTP = 3',3'-c-di-GMP + 2 diphosphate</text>
        <dbReference type="Rhea" id="RHEA:24898"/>
        <dbReference type="ChEBI" id="CHEBI:33019"/>
        <dbReference type="ChEBI" id="CHEBI:37565"/>
        <dbReference type="ChEBI" id="CHEBI:58805"/>
        <dbReference type="EC" id="2.7.7.65"/>
    </reaction>
</comment>
<organism evidence="4 5">
    <name type="scientific">Gracilinema caldarium (strain ATCC 51460 / DSM 7334 / H1)</name>
    <name type="common">Treponema caldarium</name>
    <dbReference type="NCBI Taxonomy" id="744872"/>
    <lineage>
        <taxon>Bacteria</taxon>
        <taxon>Pseudomonadati</taxon>
        <taxon>Spirochaetota</taxon>
        <taxon>Spirochaetia</taxon>
        <taxon>Spirochaetales</taxon>
        <taxon>Breznakiellaceae</taxon>
        <taxon>Gracilinema</taxon>
    </lineage>
</organism>
<dbReference type="STRING" id="744872.Spica_2633"/>
<dbReference type="CDD" id="cd01949">
    <property type="entry name" value="GGDEF"/>
    <property type="match status" value="1"/>
</dbReference>
<protein>
    <recommendedName>
        <fullName evidence="1">diguanylate cyclase</fullName>
        <ecNumber evidence="1">2.7.7.65</ecNumber>
    </recommendedName>
</protein>
<dbReference type="RefSeq" id="WP_013970009.1">
    <property type="nucleotide sequence ID" value="NC_015732.1"/>
</dbReference>
<dbReference type="Pfam" id="PF08447">
    <property type="entry name" value="PAS_3"/>
    <property type="match status" value="1"/>
</dbReference>
<dbReference type="OrthoDB" id="9779586at2"/>
<dbReference type="InterPro" id="IPR029016">
    <property type="entry name" value="GAF-like_dom_sf"/>
</dbReference>
<evidence type="ECO:0000259" key="3">
    <source>
        <dbReference type="PROSITE" id="PS50887"/>
    </source>
</evidence>
<dbReference type="Gene3D" id="3.30.450.20">
    <property type="entry name" value="PAS domain"/>
    <property type="match status" value="1"/>
</dbReference>
<dbReference type="NCBIfam" id="TIGR00254">
    <property type="entry name" value="GGDEF"/>
    <property type="match status" value="1"/>
</dbReference>
<dbReference type="Pfam" id="PF00990">
    <property type="entry name" value="GGDEF"/>
    <property type="match status" value="1"/>
</dbReference>
<dbReference type="SUPFAM" id="SSF55785">
    <property type="entry name" value="PYP-like sensor domain (PAS domain)"/>
    <property type="match status" value="1"/>
</dbReference>
<dbReference type="GO" id="GO:0043709">
    <property type="term" value="P:cell adhesion involved in single-species biofilm formation"/>
    <property type="evidence" value="ECO:0007669"/>
    <property type="project" value="TreeGrafter"/>
</dbReference>
<feature type="domain" description="GGDEF" evidence="3">
    <location>
        <begin position="332"/>
        <end position="462"/>
    </location>
</feature>
<dbReference type="InterPro" id="IPR035965">
    <property type="entry name" value="PAS-like_dom_sf"/>
</dbReference>
<dbReference type="EC" id="2.7.7.65" evidence="1"/>
<dbReference type="GO" id="GO:1902201">
    <property type="term" value="P:negative regulation of bacterial-type flagellum-dependent cell motility"/>
    <property type="evidence" value="ECO:0007669"/>
    <property type="project" value="TreeGrafter"/>
</dbReference>
<dbReference type="Proteomes" id="UP000000503">
    <property type="component" value="Chromosome"/>
</dbReference>
<dbReference type="FunFam" id="3.30.70.270:FF:000001">
    <property type="entry name" value="Diguanylate cyclase domain protein"/>
    <property type="match status" value="1"/>
</dbReference>
<dbReference type="InterPro" id="IPR050469">
    <property type="entry name" value="Diguanylate_Cyclase"/>
</dbReference>
<dbReference type="CDD" id="cd00130">
    <property type="entry name" value="PAS"/>
    <property type="match status" value="1"/>
</dbReference>
<dbReference type="GO" id="GO:0005886">
    <property type="term" value="C:plasma membrane"/>
    <property type="evidence" value="ECO:0007669"/>
    <property type="project" value="TreeGrafter"/>
</dbReference>
<dbReference type="EMBL" id="CP002868">
    <property type="protein sequence ID" value="AEJ20731.1"/>
    <property type="molecule type" value="Genomic_DNA"/>
</dbReference>
<dbReference type="GO" id="GO:0052621">
    <property type="term" value="F:diguanylate cyclase activity"/>
    <property type="evidence" value="ECO:0007669"/>
    <property type="project" value="UniProtKB-EC"/>
</dbReference>
<evidence type="ECO:0000313" key="4">
    <source>
        <dbReference type="EMBL" id="AEJ20731.1"/>
    </source>
</evidence>
<dbReference type="HOGENOM" id="CLU_591759_0_0_12"/>
<evidence type="ECO:0000313" key="5">
    <source>
        <dbReference type="Proteomes" id="UP000000503"/>
    </source>
</evidence>
<name>F8EZK7_GRAC1</name>
<dbReference type="SMART" id="SM00267">
    <property type="entry name" value="GGDEF"/>
    <property type="match status" value="1"/>
</dbReference>
<dbReference type="SUPFAM" id="SSF55781">
    <property type="entry name" value="GAF domain-like"/>
    <property type="match status" value="1"/>
</dbReference>
<accession>F8EZK7</accession>
<dbReference type="PANTHER" id="PTHR45138:SF9">
    <property type="entry name" value="DIGUANYLATE CYCLASE DGCM-RELATED"/>
    <property type="match status" value="1"/>
</dbReference>
<dbReference type="SUPFAM" id="SSF55073">
    <property type="entry name" value="Nucleotide cyclase"/>
    <property type="match status" value="1"/>
</dbReference>
<evidence type="ECO:0000256" key="1">
    <source>
        <dbReference type="ARBA" id="ARBA00012528"/>
    </source>
</evidence>
<dbReference type="InterPro" id="IPR000160">
    <property type="entry name" value="GGDEF_dom"/>
</dbReference>
<dbReference type="eggNOG" id="COG2199">
    <property type="taxonomic scope" value="Bacteria"/>
</dbReference>
<dbReference type="InterPro" id="IPR043128">
    <property type="entry name" value="Rev_trsase/Diguanyl_cyclase"/>
</dbReference>